<dbReference type="RefSeq" id="WP_391937490.1">
    <property type="nucleotide sequence ID" value="NZ_JBIBSM010000024.1"/>
</dbReference>
<evidence type="ECO:0000313" key="2">
    <source>
        <dbReference type="EMBL" id="MFF8280697.1"/>
    </source>
</evidence>
<protein>
    <submittedName>
        <fullName evidence="2">Uncharacterized protein</fullName>
    </submittedName>
</protein>
<evidence type="ECO:0000256" key="1">
    <source>
        <dbReference type="SAM" id="Phobius"/>
    </source>
</evidence>
<evidence type="ECO:0000313" key="3">
    <source>
        <dbReference type="Proteomes" id="UP001603013"/>
    </source>
</evidence>
<dbReference type="Proteomes" id="UP001603013">
    <property type="component" value="Unassembled WGS sequence"/>
</dbReference>
<gene>
    <name evidence="2" type="ORF">ACF05T_32290</name>
</gene>
<proteinExistence type="predicted"/>
<accession>A0ABW6YMN3</accession>
<sequence length="95" mass="10134">MTASLLLAPLGGLLSAALGLATEAPWWMACVLGFGGLLILRAEALVNARNEARRGLHENRLLGEVSRKQALDYLREIRQSQQPVRGAGADPAETA</sequence>
<name>A0ABW6YMN3_9ACTN</name>
<feature type="transmembrane region" description="Helical" evidence="1">
    <location>
        <begin position="26"/>
        <end position="46"/>
    </location>
</feature>
<keyword evidence="1" id="KW-0472">Membrane</keyword>
<reference evidence="2 3" key="1">
    <citation type="submission" date="2024-10" db="EMBL/GenBank/DDBJ databases">
        <title>The Natural Products Discovery Center: Release of the First 8490 Sequenced Strains for Exploring Actinobacteria Biosynthetic Diversity.</title>
        <authorList>
            <person name="Kalkreuter E."/>
            <person name="Kautsar S.A."/>
            <person name="Yang D."/>
            <person name="Bader C.D."/>
            <person name="Teijaro C.N."/>
            <person name="Fluegel L."/>
            <person name="Davis C.M."/>
            <person name="Simpson J.R."/>
            <person name="Lauterbach L."/>
            <person name="Steele A.D."/>
            <person name="Gui C."/>
            <person name="Meng S."/>
            <person name="Li G."/>
            <person name="Viehrig K."/>
            <person name="Ye F."/>
            <person name="Su P."/>
            <person name="Kiefer A.F."/>
            <person name="Nichols A."/>
            <person name="Cepeda A.J."/>
            <person name="Yan W."/>
            <person name="Fan B."/>
            <person name="Jiang Y."/>
            <person name="Adhikari A."/>
            <person name="Zheng C.-J."/>
            <person name="Schuster L."/>
            <person name="Cowan T.M."/>
            <person name="Smanski M.J."/>
            <person name="Chevrette M.G."/>
            <person name="De Carvalho L.P.S."/>
            <person name="Shen B."/>
        </authorList>
    </citation>
    <scope>NUCLEOTIDE SEQUENCE [LARGE SCALE GENOMIC DNA]</scope>
    <source>
        <strain evidence="2 3">NPDC015755</strain>
    </source>
</reference>
<keyword evidence="1" id="KW-0812">Transmembrane</keyword>
<comment type="caution">
    <text evidence="2">The sequence shown here is derived from an EMBL/GenBank/DDBJ whole genome shotgun (WGS) entry which is preliminary data.</text>
</comment>
<dbReference type="EMBL" id="JBIBSM010000024">
    <property type="protein sequence ID" value="MFF8280697.1"/>
    <property type="molecule type" value="Genomic_DNA"/>
</dbReference>
<keyword evidence="3" id="KW-1185">Reference proteome</keyword>
<organism evidence="2 3">
    <name type="scientific">Streptomyces lateritius</name>
    <dbReference type="NCBI Taxonomy" id="67313"/>
    <lineage>
        <taxon>Bacteria</taxon>
        <taxon>Bacillati</taxon>
        <taxon>Actinomycetota</taxon>
        <taxon>Actinomycetes</taxon>
        <taxon>Kitasatosporales</taxon>
        <taxon>Streptomycetaceae</taxon>
        <taxon>Streptomyces</taxon>
    </lineage>
</organism>
<keyword evidence="1" id="KW-1133">Transmembrane helix</keyword>